<dbReference type="Gene3D" id="1.10.1740.10">
    <property type="match status" value="1"/>
</dbReference>
<sequence length="172" mass="19439">MDRDEDFTDFVQARSTRLLQFAWMLCGDKSQAEDLVQSALEKVYPHWDRVRAGDPYAYVRRAVTNHHLSWLRRRIWRERPVGGPPELDRTSRGAAPDGAEAISGNLAITQALTVLTQRERSVVVLRYLEDLSEKETAAVLGVAVGTVKSVTFRALRKLRTTSLDASMIGEQR</sequence>
<evidence type="ECO:0000313" key="8">
    <source>
        <dbReference type="EMBL" id="TWD82561.1"/>
    </source>
</evidence>
<evidence type="ECO:0000256" key="1">
    <source>
        <dbReference type="ARBA" id="ARBA00010641"/>
    </source>
</evidence>
<dbReference type="InterPro" id="IPR039425">
    <property type="entry name" value="RNA_pol_sigma-70-like"/>
</dbReference>
<feature type="domain" description="RNA polymerase sigma-70 region 2" evidence="6">
    <location>
        <begin position="11"/>
        <end position="76"/>
    </location>
</feature>
<evidence type="ECO:0000259" key="7">
    <source>
        <dbReference type="Pfam" id="PF08281"/>
    </source>
</evidence>
<keyword evidence="3" id="KW-0731">Sigma factor</keyword>
<dbReference type="NCBIfam" id="TIGR02937">
    <property type="entry name" value="sigma70-ECF"/>
    <property type="match status" value="1"/>
</dbReference>
<dbReference type="InterPro" id="IPR013249">
    <property type="entry name" value="RNA_pol_sigma70_r4_t2"/>
</dbReference>
<dbReference type="GO" id="GO:0003677">
    <property type="term" value="F:DNA binding"/>
    <property type="evidence" value="ECO:0007669"/>
    <property type="project" value="UniProtKB-KW"/>
</dbReference>
<dbReference type="InterPro" id="IPR014325">
    <property type="entry name" value="RNA_pol_sigma-E_actinobac"/>
</dbReference>
<dbReference type="InterPro" id="IPR013325">
    <property type="entry name" value="RNA_pol_sigma_r2"/>
</dbReference>
<dbReference type="OrthoDB" id="4332887at2"/>
<dbReference type="PANTHER" id="PTHR43133">
    <property type="entry name" value="RNA POLYMERASE ECF-TYPE SIGMA FACTO"/>
    <property type="match status" value="1"/>
</dbReference>
<evidence type="ECO:0000259" key="6">
    <source>
        <dbReference type="Pfam" id="PF04542"/>
    </source>
</evidence>
<proteinExistence type="inferred from homology"/>
<gene>
    <name evidence="8" type="ORF">FB561_3694</name>
</gene>
<reference evidence="8 9" key="1">
    <citation type="submission" date="2019-06" db="EMBL/GenBank/DDBJ databases">
        <title>Sequencing the genomes of 1000 actinobacteria strains.</title>
        <authorList>
            <person name="Klenk H.-P."/>
        </authorList>
    </citation>
    <scope>NUCLEOTIDE SEQUENCE [LARGE SCALE GENOMIC DNA]</scope>
    <source>
        <strain evidence="8 9">DSM 24683</strain>
    </source>
</reference>
<name>A0A561BUS7_9ACTN</name>
<keyword evidence="9" id="KW-1185">Reference proteome</keyword>
<dbReference type="GO" id="GO:0006352">
    <property type="term" value="P:DNA-templated transcription initiation"/>
    <property type="evidence" value="ECO:0007669"/>
    <property type="project" value="InterPro"/>
</dbReference>
<dbReference type="PANTHER" id="PTHR43133:SF50">
    <property type="entry name" value="ECF RNA POLYMERASE SIGMA FACTOR SIGM"/>
    <property type="match status" value="1"/>
</dbReference>
<comment type="caution">
    <text evidence="8">The sequence shown here is derived from an EMBL/GenBank/DDBJ whole genome shotgun (WGS) entry which is preliminary data.</text>
</comment>
<dbReference type="AlphaFoldDB" id="A0A561BUS7"/>
<keyword evidence="5" id="KW-0804">Transcription</keyword>
<dbReference type="Gene3D" id="1.10.10.10">
    <property type="entry name" value="Winged helix-like DNA-binding domain superfamily/Winged helix DNA-binding domain"/>
    <property type="match status" value="1"/>
</dbReference>
<dbReference type="EMBL" id="VIVK01000001">
    <property type="protein sequence ID" value="TWD82561.1"/>
    <property type="molecule type" value="Genomic_DNA"/>
</dbReference>
<evidence type="ECO:0000256" key="5">
    <source>
        <dbReference type="ARBA" id="ARBA00023163"/>
    </source>
</evidence>
<dbReference type="GO" id="GO:0016987">
    <property type="term" value="F:sigma factor activity"/>
    <property type="evidence" value="ECO:0007669"/>
    <property type="project" value="UniProtKB-KW"/>
</dbReference>
<evidence type="ECO:0000256" key="4">
    <source>
        <dbReference type="ARBA" id="ARBA00023125"/>
    </source>
</evidence>
<dbReference type="SUPFAM" id="SSF88659">
    <property type="entry name" value="Sigma3 and sigma4 domains of RNA polymerase sigma factors"/>
    <property type="match status" value="1"/>
</dbReference>
<dbReference type="InterPro" id="IPR007627">
    <property type="entry name" value="RNA_pol_sigma70_r2"/>
</dbReference>
<keyword evidence="2" id="KW-0805">Transcription regulation</keyword>
<protein>
    <submittedName>
        <fullName evidence="8">RNA polymerase sigma-70 factor (Sigma-E family)</fullName>
    </submittedName>
</protein>
<dbReference type="InterPro" id="IPR014284">
    <property type="entry name" value="RNA_pol_sigma-70_dom"/>
</dbReference>
<organism evidence="8 9">
    <name type="scientific">Kribbella amoyensis</name>
    <dbReference type="NCBI Taxonomy" id="996641"/>
    <lineage>
        <taxon>Bacteria</taxon>
        <taxon>Bacillati</taxon>
        <taxon>Actinomycetota</taxon>
        <taxon>Actinomycetes</taxon>
        <taxon>Propionibacteriales</taxon>
        <taxon>Kribbellaceae</taxon>
        <taxon>Kribbella</taxon>
    </lineage>
</organism>
<dbReference type="SUPFAM" id="SSF88946">
    <property type="entry name" value="Sigma2 domain of RNA polymerase sigma factors"/>
    <property type="match status" value="1"/>
</dbReference>
<comment type="similarity">
    <text evidence="1">Belongs to the sigma-70 factor family. ECF subfamily.</text>
</comment>
<dbReference type="CDD" id="cd06171">
    <property type="entry name" value="Sigma70_r4"/>
    <property type="match status" value="1"/>
</dbReference>
<evidence type="ECO:0000256" key="2">
    <source>
        <dbReference type="ARBA" id="ARBA00023015"/>
    </source>
</evidence>
<dbReference type="InterPro" id="IPR036388">
    <property type="entry name" value="WH-like_DNA-bd_sf"/>
</dbReference>
<accession>A0A561BUS7</accession>
<evidence type="ECO:0000256" key="3">
    <source>
        <dbReference type="ARBA" id="ARBA00023082"/>
    </source>
</evidence>
<dbReference type="Pfam" id="PF04542">
    <property type="entry name" value="Sigma70_r2"/>
    <property type="match status" value="1"/>
</dbReference>
<dbReference type="InterPro" id="IPR013324">
    <property type="entry name" value="RNA_pol_sigma_r3/r4-like"/>
</dbReference>
<dbReference type="Proteomes" id="UP000318380">
    <property type="component" value="Unassembled WGS sequence"/>
</dbReference>
<dbReference type="NCBIfam" id="TIGR02983">
    <property type="entry name" value="SigE-fam_strep"/>
    <property type="match status" value="1"/>
</dbReference>
<feature type="domain" description="RNA polymerase sigma factor 70 region 4 type 2" evidence="7">
    <location>
        <begin position="107"/>
        <end position="158"/>
    </location>
</feature>
<evidence type="ECO:0000313" key="9">
    <source>
        <dbReference type="Proteomes" id="UP000318380"/>
    </source>
</evidence>
<dbReference type="Pfam" id="PF08281">
    <property type="entry name" value="Sigma70_r4_2"/>
    <property type="match status" value="1"/>
</dbReference>
<dbReference type="RefSeq" id="WP_145808241.1">
    <property type="nucleotide sequence ID" value="NZ_VIVK01000001.1"/>
</dbReference>
<keyword evidence="4" id="KW-0238">DNA-binding</keyword>